<dbReference type="InterPro" id="IPR028098">
    <property type="entry name" value="Glyco_trans_4-like_N"/>
</dbReference>
<evidence type="ECO:0000256" key="9">
    <source>
        <dbReference type="ARBA" id="ARBA00022989"/>
    </source>
</evidence>
<comment type="caution">
    <text evidence="18">The sequence shown here is derived from an EMBL/GenBank/DDBJ whole genome shotgun (WGS) entry which is preliminary data.</text>
</comment>
<evidence type="ECO:0000256" key="6">
    <source>
        <dbReference type="ARBA" id="ARBA00022679"/>
    </source>
</evidence>
<proteinExistence type="predicted"/>
<dbReference type="InterPro" id="IPR001296">
    <property type="entry name" value="Glyco_trans_1"/>
</dbReference>
<evidence type="ECO:0000259" key="16">
    <source>
        <dbReference type="Pfam" id="PF00534"/>
    </source>
</evidence>
<dbReference type="EC" id="2.4.1.257" evidence="3"/>
<reference evidence="19" key="1">
    <citation type="journal article" date="2019" name="Int. J. Syst. Evol. Microbiol.">
        <title>The Global Catalogue of Microorganisms (GCM) 10K type strain sequencing project: providing services to taxonomists for standard genome sequencing and annotation.</title>
        <authorList>
            <consortium name="The Broad Institute Genomics Platform"/>
            <consortium name="The Broad Institute Genome Sequencing Center for Infectious Disease"/>
            <person name="Wu L."/>
            <person name="Ma J."/>
        </authorList>
    </citation>
    <scope>NUCLEOTIDE SEQUENCE [LARGE SCALE GENOMIC DNA]</scope>
    <source>
        <strain evidence="19">JCM 18537</strain>
    </source>
</reference>
<dbReference type="Pfam" id="PF13439">
    <property type="entry name" value="Glyco_transf_4"/>
    <property type="match status" value="1"/>
</dbReference>
<keyword evidence="19" id="KW-1185">Reference proteome</keyword>
<keyword evidence="9" id="KW-1133">Transmembrane helix</keyword>
<evidence type="ECO:0000256" key="14">
    <source>
        <dbReference type="ARBA" id="ARBA00045103"/>
    </source>
</evidence>
<dbReference type="RefSeq" id="WP_345439144.1">
    <property type="nucleotide sequence ID" value="NZ_BAABKO010000004.1"/>
</dbReference>
<evidence type="ECO:0000256" key="7">
    <source>
        <dbReference type="ARBA" id="ARBA00022692"/>
    </source>
</evidence>
<dbReference type="EC" id="2.4.1.132" evidence="4"/>
<name>A0ABP9A9E7_9MICO</name>
<keyword evidence="8" id="KW-0256">Endoplasmic reticulum</keyword>
<accession>A0ABP9A9E7</accession>
<dbReference type="SUPFAM" id="SSF53756">
    <property type="entry name" value="UDP-Glycosyltransferase/glycogen phosphorylase"/>
    <property type="match status" value="1"/>
</dbReference>
<keyword evidence="6" id="KW-0808">Transferase</keyword>
<evidence type="ECO:0000259" key="17">
    <source>
        <dbReference type="Pfam" id="PF13439"/>
    </source>
</evidence>
<dbReference type="EMBL" id="BAABKO010000004">
    <property type="protein sequence ID" value="GAA4777033.1"/>
    <property type="molecule type" value="Genomic_DNA"/>
</dbReference>
<keyword evidence="10" id="KW-0472">Membrane</keyword>
<evidence type="ECO:0000256" key="8">
    <source>
        <dbReference type="ARBA" id="ARBA00022824"/>
    </source>
</evidence>
<evidence type="ECO:0000256" key="15">
    <source>
        <dbReference type="ARBA" id="ARBA00045104"/>
    </source>
</evidence>
<feature type="domain" description="Glycosyltransferase subfamily 4-like N-terminal" evidence="17">
    <location>
        <begin position="14"/>
        <end position="178"/>
    </location>
</feature>
<organism evidence="18 19">
    <name type="scientific">Microbacterium gilvum</name>
    <dbReference type="NCBI Taxonomy" id="1336204"/>
    <lineage>
        <taxon>Bacteria</taxon>
        <taxon>Bacillati</taxon>
        <taxon>Actinomycetota</taxon>
        <taxon>Actinomycetes</taxon>
        <taxon>Micrococcales</taxon>
        <taxon>Microbacteriaceae</taxon>
        <taxon>Microbacterium</taxon>
    </lineage>
</organism>
<evidence type="ECO:0000256" key="12">
    <source>
        <dbReference type="ARBA" id="ARBA00032333"/>
    </source>
</evidence>
<evidence type="ECO:0000256" key="4">
    <source>
        <dbReference type="ARBA" id="ARBA00012649"/>
    </source>
</evidence>
<comment type="catalytic activity">
    <reaction evidence="14">
        <text>a beta-D-Man-(1-&gt;4)-beta-D-GlcNAc-(1-&gt;4)-alpha-D-GlcNAc-diphospho-di-trans,poly-cis-dolichol + GDP-alpha-D-mannose = an alpha-D-Man-(1-&gt;3)-beta-D-Man-(1-&gt;4)-beta-D-GlcNAc-(1-&gt;4)-alpha-D-GlcNAc-diphospho-di-trans,poly-cis-dolichol + GDP + H(+)</text>
        <dbReference type="Rhea" id="RHEA:29515"/>
        <dbReference type="Rhea" id="RHEA-COMP:19511"/>
        <dbReference type="Rhea" id="RHEA-COMP:19513"/>
        <dbReference type="ChEBI" id="CHEBI:15378"/>
        <dbReference type="ChEBI" id="CHEBI:57527"/>
        <dbReference type="ChEBI" id="CHEBI:58189"/>
        <dbReference type="ChEBI" id="CHEBI:58472"/>
        <dbReference type="ChEBI" id="CHEBI:132510"/>
        <dbReference type="EC" id="2.4.1.132"/>
    </reaction>
    <physiologicalReaction direction="left-to-right" evidence="14">
        <dbReference type="Rhea" id="RHEA:29516"/>
    </physiologicalReaction>
</comment>
<dbReference type="Proteomes" id="UP001501645">
    <property type="component" value="Unassembled WGS sequence"/>
</dbReference>
<comment type="subcellular location">
    <subcellularLocation>
        <location evidence="1">Endoplasmic reticulum membrane</location>
    </subcellularLocation>
</comment>
<protein>
    <recommendedName>
        <fullName evidence="11">GDP-Man:Man(1)GlcNAc(2)-PP-Dol alpha-1,3-mannosyltransferase</fullName>
        <ecNumber evidence="4">2.4.1.132</ecNumber>
        <ecNumber evidence="3">2.4.1.257</ecNumber>
    </recommendedName>
    <alternativeName>
        <fullName evidence="13">GDP-Man:Man(1)GlcNAc(2)-PP-dolichol mannosyltransferase</fullName>
    </alternativeName>
    <alternativeName>
        <fullName evidence="12">GDP-Man:Man(2)GlcNAc(2)-PP-Dol alpha-1,6-mannosyltransferase</fullName>
    </alternativeName>
</protein>
<evidence type="ECO:0000313" key="19">
    <source>
        <dbReference type="Proteomes" id="UP001501645"/>
    </source>
</evidence>
<evidence type="ECO:0000256" key="5">
    <source>
        <dbReference type="ARBA" id="ARBA00022676"/>
    </source>
</evidence>
<evidence type="ECO:0000256" key="3">
    <source>
        <dbReference type="ARBA" id="ARBA00011969"/>
    </source>
</evidence>
<evidence type="ECO:0000256" key="2">
    <source>
        <dbReference type="ARBA" id="ARBA00004922"/>
    </source>
</evidence>
<evidence type="ECO:0000256" key="10">
    <source>
        <dbReference type="ARBA" id="ARBA00023136"/>
    </source>
</evidence>
<keyword evidence="7" id="KW-0812">Transmembrane</keyword>
<sequence length="365" mass="39751">MNGIIVHEWLSPAGGSENVFEAIAKAFPYAERWCLWNDAGDRFQPVNETIIAHTPLRGRKALALPFMPSVWHNLPPRDPDWVLASSHLFAHHARFGGPARQAPKLVYAHTPARYIWTPELDGRGDSLPARAASAILKPLDRRRAQEAVAVAANSRFIAQRIADTWEREAEVIYPPVAVAEFMSEPRLTAQETDVLDSLPDAFILGFSRFVSYKRLEAAIATGRAADLPVVLAGSGPDEERLRAIADETYPGRVTFVHHPSTPLLTAVLQRASALVFAPIEDFGIIPVEAMAAGTPVLANAIGGAVESVIDGVTGAHVHDWESPSELRAAVERALASSADACRQRAKDFGADVFDREIKGFVARHT</sequence>
<dbReference type="PANTHER" id="PTHR45918:SF1">
    <property type="entry name" value="ALPHA-1,3_1,6-MANNOSYLTRANSFERASE ALG2"/>
    <property type="match status" value="1"/>
</dbReference>
<dbReference type="InterPro" id="IPR027054">
    <property type="entry name" value="ALG2"/>
</dbReference>
<evidence type="ECO:0000313" key="18">
    <source>
        <dbReference type="EMBL" id="GAA4777033.1"/>
    </source>
</evidence>
<comment type="catalytic activity">
    <reaction evidence="15">
        <text>an alpha-D-Man-(1-&gt;3)-beta-D-Man-(1-&gt;4)-beta-D-GlcNAc-(1-&gt;4)-alpha-D-GlcNAc-diphospho-di-trans,poly-cis-dolichol + GDP-alpha-D-mannose = an alpha-D-Man-(1-&gt;3)-[alpha-D-Man-(1-&gt;6)]-beta-D-Man-(1-&gt;4)-beta-D-GlcNAc-(1-&gt;4)-alpha-D-GlcNAc-diphospho-di-trans,poly-cis-dolichol + GDP + H(+)</text>
        <dbReference type="Rhea" id="RHEA:29519"/>
        <dbReference type="Rhea" id="RHEA-COMP:19513"/>
        <dbReference type="Rhea" id="RHEA-COMP:19515"/>
        <dbReference type="ChEBI" id="CHEBI:15378"/>
        <dbReference type="ChEBI" id="CHEBI:57527"/>
        <dbReference type="ChEBI" id="CHEBI:58189"/>
        <dbReference type="ChEBI" id="CHEBI:132510"/>
        <dbReference type="ChEBI" id="CHEBI:132511"/>
        <dbReference type="EC" id="2.4.1.257"/>
    </reaction>
    <physiologicalReaction direction="left-to-right" evidence="15">
        <dbReference type="Rhea" id="RHEA:29520"/>
    </physiologicalReaction>
</comment>
<keyword evidence="5" id="KW-0328">Glycosyltransferase</keyword>
<dbReference type="Pfam" id="PF00534">
    <property type="entry name" value="Glycos_transf_1"/>
    <property type="match status" value="1"/>
</dbReference>
<dbReference type="PANTHER" id="PTHR45918">
    <property type="entry name" value="ALPHA-1,3/1,6-MANNOSYLTRANSFERASE ALG2"/>
    <property type="match status" value="1"/>
</dbReference>
<evidence type="ECO:0000256" key="11">
    <source>
        <dbReference type="ARBA" id="ARBA00032047"/>
    </source>
</evidence>
<dbReference type="Gene3D" id="3.40.50.2000">
    <property type="entry name" value="Glycogen Phosphorylase B"/>
    <property type="match status" value="2"/>
</dbReference>
<gene>
    <name evidence="18" type="ORF">GCM10023351_22230</name>
</gene>
<evidence type="ECO:0000256" key="1">
    <source>
        <dbReference type="ARBA" id="ARBA00004586"/>
    </source>
</evidence>
<evidence type="ECO:0000256" key="13">
    <source>
        <dbReference type="ARBA" id="ARBA00032874"/>
    </source>
</evidence>
<comment type="pathway">
    <text evidence="2">Protein modification; protein glycosylation.</text>
</comment>
<feature type="domain" description="Glycosyl transferase family 1" evidence="16">
    <location>
        <begin position="202"/>
        <end position="345"/>
    </location>
</feature>